<dbReference type="RefSeq" id="WP_128118792.1">
    <property type="nucleotide sequence ID" value="NZ_QNTV01000001.1"/>
</dbReference>
<reference evidence="3 4" key="1">
    <citation type="submission" date="2018-06" db="EMBL/GenBank/DDBJ databases">
        <title>Whole genome sequencing of four bacterial strains from South Shetland trench revealing bio-synthetic gene clusters.</title>
        <authorList>
            <person name="Abdel-Mageed W.M."/>
            <person name="Lehri B."/>
            <person name="Jarmusch S.A."/>
            <person name="Miranda K."/>
            <person name="Goodfellow M."/>
            <person name="Jaspars M."/>
            <person name="Karlyshev A.V."/>
        </authorList>
    </citation>
    <scope>NUCLEOTIDE SEQUENCE [LARGE SCALE GENOMIC DNA]</scope>
    <source>
        <strain evidence="3 4">SST2</strain>
    </source>
</reference>
<dbReference type="SUPFAM" id="SSF51735">
    <property type="entry name" value="NAD(P)-binding Rossmann-fold domains"/>
    <property type="match status" value="1"/>
</dbReference>
<evidence type="ECO:0000256" key="1">
    <source>
        <dbReference type="ARBA" id="ARBA00006484"/>
    </source>
</evidence>
<comment type="similarity">
    <text evidence="1">Belongs to the short-chain dehydrogenases/reductases (SDR) family.</text>
</comment>
<dbReference type="PRINTS" id="PR00081">
    <property type="entry name" value="GDHRDH"/>
</dbReference>
<dbReference type="PANTHER" id="PTHR43115:SF4">
    <property type="entry name" value="DEHYDROGENASE_REDUCTASE SDR FAMILY MEMBER 11"/>
    <property type="match status" value="1"/>
</dbReference>
<evidence type="ECO:0000256" key="2">
    <source>
        <dbReference type="ARBA" id="ARBA00023002"/>
    </source>
</evidence>
<dbReference type="Pfam" id="PF00106">
    <property type="entry name" value="adh_short"/>
    <property type="match status" value="1"/>
</dbReference>
<dbReference type="GO" id="GO:0016491">
    <property type="term" value="F:oxidoreductase activity"/>
    <property type="evidence" value="ECO:0007669"/>
    <property type="project" value="UniProtKB-KW"/>
</dbReference>
<dbReference type="PANTHER" id="PTHR43115">
    <property type="entry name" value="DEHYDROGENASE/REDUCTASE SDR FAMILY MEMBER 11"/>
    <property type="match status" value="1"/>
</dbReference>
<proteinExistence type="inferred from homology"/>
<dbReference type="AlphaFoldDB" id="A0A365PZR7"/>
<dbReference type="InterPro" id="IPR036291">
    <property type="entry name" value="NAD(P)-bd_dom_sf"/>
</dbReference>
<evidence type="ECO:0000313" key="4">
    <source>
        <dbReference type="Proteomes" id="UP000252554"/>
    </source>
</evidence>
<keyword evidence="2" id="KW-0560">Oxidoreductase</keyword>
<dbReference type="Proteomes" id="UP000252554">
    <property type="component" value="Unassembled WGS sequence"/>
</dbReference>
<comment type="caution">
    <text evidence="3">The sequence shown here is derived from an EMBL/GenBank/DDBJ whole genome shotgun (WGS) entry which is preliminary data.</text>
</comment>
<sequence length="231" mass="24490">MSDPVLLITGASSGIGAATARLAAEAGYRVALASRSEDKLTRLVNELGGPERALAIRCDVKEYAEQQAMVEQVLNHFGQLDAVYANAGMPGSEGGFSGADPEIWREMLLTNVYGVGLTLRCSLDALKASRGHLLLTGSAAGRFVIPGSMYSASKWAVTGMGLSVREELRGTGVRVTLIEPGMVDTPLFDQPPPYALQPDDIARAVVYALSQPSHVDVNEILIRPVPPIETG</sequence>
<gene>
    <name evidence="3" type="ORF">DQ403_00190</name>
</gene>
<evidence type="ECO:0000313" key="3">
    <source>
        <dbReference type="EMBL" id="RBA62069.1"/>
    </source>
</evidence>
<accession>A0A365PZR7</accession>
<dbReference type="InterPro" id="IPR002347">
    <property type="entry name" value="SDR_fam"/>
</dbReference>
<organism evidence="3 4">
    <name type="scientific">Stutzerimonas zhaodongensis</name>
    <dbReference type="NCBI Taxonomy" id="1176257"/>
    <lineage>
        <taxon>Bacteria</taxon>
        <taxon>Pseudomonadati</taxon>
        <taxon>Pseudomonadota</taxon>
        <taxon>Gammaproteobacteria</taxon>
        <taxon>Pseudomonadales</taxon>
        <taxon>Pseudomonadaceae</taxon>
        <taxon>Stutzerimonas</taxon>
    </lineage>
</organism>
<dbReference type="Gene3D" id="3.40.50.720">
    <property type="entry name" value="NAD(P)-binding Rossmann-like Domain"/>
    <property type="match status" value="1"/>
</dbReference>
<protein>
    <submittedName>
        <fullName evidence="3">Short-chain dehydrogenase</fullName>
    </submittedName>
</protein>
<dbReference type="EMBL" id="QNTV01000001">
    <property type="protein sequence ID" value="RBA62069.1"/>
    <property type="molecule type" value="Genomic_DNA"/>
</dbReference>
<name>A0A365PZR7_9GAMM</name>